<dbReference type="Proteomes" id="UP000001075">
    <property type="component" value="Unassembled WGS sequence"/>
</dbReference>
<feature type="compositionally biased region" description="Low complexity" evidence="12">
    <location>
        <begin position="1181"/>
        <end position="1202"/>
    </location>
</feature>
<feature type="domain" description="IF rod" evidence="13">
    <location>
        <begin position="131"/>
        <end position="369"/>
    </location>
</feature>
<evidence type="ECO:0000256" key="11">
    <source>
        <dbReference type="SAM" id="Coils"/>
    </source>
</evidence>
<feature type="coiled-coil region" evidence="11">
    <location>
        <begin position="200"/>
        <end position="234"/>
    </location>
</feature>
<dbReference type="FunFam" id="1.20.5.500:FF:000001">
    <property type="entry name" value="Type II keratin 23"/>
    <property type="match status" value="2"/>
</dbReference>
<evidence type="ECO:0000256" key="7">
    <source>
        <dbReference type="ARBA" id="ARBA00043132"/>
    </source>
</evidence>
<dbReference type="Pfam" id="PF00038">
    <property type="entry name" value="Filament"/>
    <property type="match status" value="3"/>
</dbReference>
<dbReference type="AlphaFoldDB" id="G3IBN9"/>
<dbReference type="InterPro" id="IPR003054">
    <property type="entry name" value="Keratin_II"/>
</dbReference>
<name>G3IBN9_CRIGR</name>
<dbReference type="GO" id="GO:0045109">
    <property type="term" value="P:intermediate filament organization"/>
    <property type="evidence" value="ECO:0007669"/>
    <property type="project" value="TreeGrafter"/>
</dbReference>
<dbReference type="PaxDb" id="10029-XP_007614468.1"/>
<feature type="domain" description="IF rod" evidence="13">
    <location>
        <begin position="438"/>
        <end position="751"/>
    </location>
</feature>
<dbReference type="PANTHER" id="PTHR45616:SF32">
    <property type="entry name" value="KERATIN, TYPE II CYTOSKELETAL 5"/>
    <property type="match status" value="1"/>
</dbReference>
<evidence type="ECO:0000313" key="15">
    <source>
        <dbReference type="Proteomes" id="UP000001075"/>
    </source>
</evidence>
<keyword evidence="1" id="KW-0416">Keratin</keyword>
<dbReference type="GO" id="GO:0031424">
    <property type="term" value="P:keratinization"/>
    <property type="evidence" value="ECO:0007669"/>
    <property type="project" value="TreeGrafter"/>
</dbReference>
<dbReference type="GO" id="GO:0005615">
    <property type="term" value="C:extracellular space"/>
    <property type="evidence" value="ECO:0007669"/>
    <property type="project" value="TreeGrafter"/>
</dbReference>
<dbReference type="eggNOG" id="ENOG502SK67">
    <property type="taxonomic scope" value="Eukaryota"/>
</dbReference>
<proteinExistence type="inferred from homology"/>
<evidence type="ECO:0000256" key="10">
    <source>
        <dbReference type="RuleBase" id="RU000685"/>
    </source>
</evidence>
<comment type="similarity">
    <text evidence="9 10">Belongs to the intermediate filament family.</text>
</comment>
<feature type="coiled-coil region" evidence="11">
    <location>
        <begin position="507"/>
        <end position="569"/>
    </location>
</feature>
<dbReference type="SUPFAM" id="SSF64593">
    <property type="entry name" value="Intermediate filament protein, coiled coil region"/>
    <property type="match status" value="7"/>
</dbReference>
<sequence length="1202" mass="133350">MSRQFTCKSGAGNRGFSGCSAVLSGGSSSSYRAGGKGLSGSFGSRSLYSLGGARSITLNMASGSGKNGGFGFGRNRASGFAGSIFGSVALGPVCPAVCPPGGIHQVTVNESLLAPLNVELDPEIQKVRAQEREQIKALNNKFASFIDKVRFLEQQNQVLETKWELLQQLDLNNCKNNLEPILEGYISNMRKQLETLSGDRVRLDSELRNVRDVVEDYKKKYEEEINRRTAAENEFVLLKKDVDAAYANKVELQAKVDSMDQDIKFFKCLYEAEMAQIQSHISDMSVILSMDNNRNLDLDSIIDEVRAQYEEIALKSKAEAEALYQTKFQELQLAAGRHGDDLKNTKNEITELTRFIQRLRSEIENAKKQGTLELLSNRATHSVLLSSDLASTSPLGYGGAGFPVCPPGGIQEVTINQNLLTPLNLQIDPTIQRVRTEEREQIKTLNNKFASFIDKVRFLEQQNKVLDTKWTLLQEQGTKTVRQNLEPMFEQYISNLRRQLDGVLGERGRLDSELRNMQDLVEDFKNKYEDEINKRTTAENEFVMLKKDVDAAYMNKVELEAKVDALMDEINFMKMFFDAELSQMQTHVSDTSVVLSMDNNRSLDLDSIIAEVKAQYEDIANRSRTEAESWYQTKYEELQQTAGRHGDDLRNTKHEISEMNRMIQRLRSEIDNVKKQCANLQNAIADAEQRGELALKDARNKLTELEEALQKAKQDMARLLREYQELMNTKLALDVEIATYRKLLEGEECRYEDEINKRTAAENEFVTLKKDLAQPIYTIYKQLPRAYHPNLPSPALQYLHFTDFSSTGNMSTKTTIRSQTSHRGFPATSARVPGLNRSGFSSVSVCRSRGSGGSGAVCGGAGFGSRSLYGLGCSKRISIGGSGYGIGGGYGSLVGGRFGFGGAGSAFGFSGGAGFGVGYGGAGFPVCPPGGIQEVTINQNLLTPLNLQIDPTIQRVRTEEREQIKTLNNKFASFIDKVRFLEQQNKVLDTKWALLQEQGTKTVRQNLEPMFEQYISNLRRQLDSILGERGRLDSELRNMQDTVEDFKNKYEDEINRRTTAENEFVTMKKELSQMQTHISDTSVVLSMDNNRSLDLDSIIAEVKAQYEEIAQRSRAEAESWYQTKVTVVQSTVSSGYGSAGGASSSLGLGGGSSYSYSSSHGLGGGFSSGSGRGISGGLSSSGGSSSTIKYTTTSSSRKSYRH</sequence>
<dbReference type="FunCoup" id="G3IBN9">
    <property type="interactions" value="13"/>
</dbReference>
<dbReference type="Pfam" id="PF16208">
    <property type="entry name" value="Keratin_2_head"/>
    <property type="match status" value="3"/>
</dbReference>
<feature type="coiled-coil region" evidence="11">
    <location>
        <begin position="342"/>
        <end position="369"/>
    </location>
</feature>
<dbReference type="GO" id="GO:0030280">
    <property type="term" value="F:structural constituent of skin epidermis"/>
    <property type="evidence" value="ECO:0007669"/>
    <property type="project" value="TreeGrafter"/>
</dbReference>
<dbReference type="FunFam" id="1.20.5.170:FF:000004">
    <property type="entry name" value="Keratin, type II cytoskeletal 5"/>
    <property type="match status" value="1"/>
</dbReference>
<evidence type="ECO:0000256" key="8">
    <source>
        <dbReference type="ARBA" id="ARBA00046043"/>
    </source>
</evidence>
<dbReference type="Gene3D" id="1.20.5.500">
    <property type="entry name" value="Single helix bin"/>
    <property type="match status" value="3"/>
</dbReference>
<gene>
    <name evidence="14" type="ORF">I79_021070</name>
</gene>
<organism evidence="14 15">
    <name type="scientific">Cricetulus griseus</name>
    <name type="common">Chinese hamster</name>
    <name type="synonym">Cricetulus barabensis griseus</name>
    <dbReference type="NCBI Taxonomy" id="10029"/>
    <lineage>
        <taxon>Eukaryota</taxon>
        <taxon>Metazoa</taxon>
        <taxon>Chordata</taxon>
        <taxon>Craniata</taxon>
        <taxon>Vertebrata</taxon>
        <taxon>Euteleostomi</taxon>
        <taxon>Mammalia</taxon>
        <taxon>Eutheria</taxon>
        <taxon>Euarchontoglires</taxon>
        <taxon>Glires</taxon>
        <taxon>Rodentia</taxon>
        <taxon>Myomorpha</taxon>
        <taxon>Muroidea</taxon>
        <taxon>Cricetidae</taxon>
        <taxon>Cricetinae</taxon>
        <taxon>Cricetulus</taxon>
    </lineage>
</organism>
<dbReference type="PANTHER" id="PTHR45616">
    <property type="entry name" value="GATA-TYPE DOMAIN-CONTAINING PROTEIN"/>
    <property type="match status" value="1"/>
</dbReference>
<dbReference type="InterPro" id="IPR039008">
    <property type="entry name" value="IF_rod_dom"/>
</dbReference>
<dbReference type="STRING" id="10029.G3IBN9"/>
<dbReference type="PROSITE" id="PS51842">
    <property type="entry name" value="IF_ROD_2"/>
    <property type="match status" value="3"/>
</dbReference>
<dbReference type="PRINTS" id="PR01276">
    <property type="entry name" value="TYPE2KERATIN"/>
</dbReference>
<evidence type="ECO:0000313" key="14">
    <source>
        <dbReference type="EMBL" id="EGW13009.1"/>
    </source>
</evidence>
<evidence type="ECO:0000256" key="5">
    <source>
        <dbReference type="ARBA" id="ARBA00042885"/>
    </source>
</evidence>
<evidence type="ECO:0000256" key="4">
    <source>
        <dbReference type="ARBA" id="ARBA00039423"/>
    </source>
</evidence>
<comment type="function">
    <text evidence="8">Required for the formation of keratin intermediate filaments in the basal epidermis and maintenance of the skin barrier in response to mechanical stress. Regulates the recruitment of Langerhans cells to the epidermis, potentially by modulation of the abundance of macrophage chemotactic cytokines, macrophage inflammatory cytokines and CTNND1 localization in keratinocytes.</text>
</comment>
<evidence type="ECO:0000256" key="6">
    <source>
        <dbReference type="ARBA" id="ARBA00042962"/>
    </source>
</evidence>
<evidence type="ECO:0000256" key="1">
    <source>
        <dbReference type="ARBA" id="ARBA00022744"/>
    </source>
</evidence>
<evidence type="ECO:0000256" key="2">
    <source>
        <dbReference type="ARBA" id="ARBA00022754"/>
    </source>
</evidence>
<evidence type="ECO:0000259" key="13">
    <source>
        <dbReference type="PROSITE" id="PS51842"/>
    </source>
</evidence>
<evidence type="ECO:0000256" key="3">
    <source>
        <dbReference type="ARBA" id="ARBA00023054"/>
    </source>
</evidence>
<dbReference type="GO" id="GO:0045095">
    <property type="term" value="C:keratin filament"/>
    <property type="evidence" value="ECO:0007669"/>
    <property type="project" value="InterPro"/>
</dbReference>
<protein>
    <recommendedName>
        <fullName evidence="4">Keratin, type II cytoskeletal 5</fullName>
    </recommendedName>
    <alternativeName>
        <fullName evidence="6">Cytokeratin-5</fullName>
    </alternativeName>
    <alternativeName>
        <fullName evidence="5">Keratin-5</fullName>
    </alternativeName>
    <alternativeName>
        <fullName evidence="7">Type-II keratin Kb5</fullName>
    </alternativeName>
</protein>
<evidence type="ECO:0000256" key="12">
    <source>
        <dbReference type="SAM" id="MobiDB-lite"/>
    </source>
</evidence>
<dbReference type="InterPro" id="IPR018039">
    <property type="entry name" value="IF_conserved"/>
</dbReference>
<dbReference type="EMBL" id="JH001841">
    <property type="protein sequence ID" value="EGW13009.1"/>
    <property type="molecule type" value="Genomic_DNA"/>
</dbReference>
<feature type="coiled-coil region" evidence="11">
    <location>
        <begin position="649"/>
        <end position="764"/>
    </location>
</feature>
<feature type="domain" description="IF rod" evidence="13">
    <location>
        <begin position="960"/>
        <end position="1202"/>
    </location>
</feature>
<dbReference type="InParanoid" id="G3IBN9"/>
<accession>G3IBN9</accession>
<dbReference type="InterPro" id="IPR032444">
    <property type="entry name" value="Keratin_2_head"/>
</dbReference>
<reference evidence="15" key="1">
    <citation type="journal article" date="2011" name="Nat. Biotechnol.">
        <title>The genomic sequence of the Chinese hamster ovary (CHO)-K1 cell line.</title>
        <authorList>
            <person name="Xu X."/>
            <person name="Nagarajan H."/>
            <person name="Lewis N.E."/>
            <person name="Pan S."/>
            <person name="Cai Z."/>
            <person name="Liu X."/>
            <person name="Chen W."/>
            <person name="Xie M."/>
            <person name="Wang W."/>
            <person name="Hammond S."/>
            <person name="Andersen M.R."/>
            <person name="Neff N."/>
            <person name="Passarelli B."/>
            <person name="Koh W."/>
            <person name="Fan H.C."/>
            <person name="Wang J."/>
            <person name="Gui Y."/>
            <person name="Lee K.H."/>
            <person name="Betenbaugh M.J."/>
            <person name="Quake S.R."/>
            <person name="Famili I."/>
            <person name="Palsson B.O."/>
            <person name="Wang J."/>
        </authorList>
    </citation>
    <scope>NUCLEOTIDE SEQUENCE [LARGE SCALE GENOMIC DNA]</scope>
    <source>
        <strain evidence="15">CHO K1 cell line</strain>
    </source>
</reference>
<feature type="region of interest" description="Disordered" evidence="12">
    <location>
        <begin position="1173"/>
        <end position="1202"/>
    </location>
</feature>
<keyword evidence="3 11" id="KW-0175">Coiled coil</keyword>
<dbReference type="FunFam" id="1.20.5.1160:FF:000001">
    <property type="entry name" value="Keratin type II"/>
    <property type="match status" value="3"/>
</dbReference>
<feature type="coiled-coil region" evidence="11">
    <location>
        <begin position="1029"/>
        <end position="1063"/>
    </location>
</feature>
<dbReference type="Gene3D" id="1.20.5.170">
    <property type="match status" value="1"/>
</dbReference>
<dbReference type="SMART" id="SM01391">
    <property type="entry name" value="Filament"/>
    <property type="match status" value="3"/>
</dbReference>
<dbReference type="PROSITE" id="PS00226">
    <property type="entry name" value="IF_ROD_1"/>
    <property type="match status" value="1"/>
</dbReference>
<evidence type="ECO:0000256" key="9">
    <source>
        <dbReference type="ARBA" id="ARBA00061646"/>
    </source>
</evidence>
<keyword evidence="2 10" id="KW-0403">Intermediate filament</keyword>
<dbReference type="Gene3D" id="1.20.5.1160">
    <property type="entry name" value="Vasodilator-stimulated phosphoprotein"/>
    <property type="match status" value="3"/>
</dbReference>